<evidence type="ECO:0000313" key="3">
    <source>
        <dbReference type="EMBL" id="MCM8748048.1"/>
    </source>
</evidence>
<accession>A0AA41WDG1</accession>
<dbReference type="RefSeq" id="WP_284055828.1">
    <property type="nucleotide sequence ID" value="NZ_JAMSLR010000001.1"/>
</dbReference>
<gene>
    <name evidence="3" type="ORF">NET02_02705</name>
</gene>
<sequence length="171" mass="19465">MTEQATSETAPEITTEFTEIEMRCVPCNASWSAPVARRVNVATHPDARLGILLKTMHRTACPLCKTPKEIDTIFDYYDPERKLVVQVRPSWEIHAGGGEDWYWARYEDLVLKYANYDVRVDVVFGFDEMIEKYLGGQEAVKVAQREWRARREQAGSGQPPEGPGTDDVRNA</sequence>
<dbReference type="InterPro" id="IPR025682">
    <property type="entry name" value="CpXC_dom"/>
</dbReference>
<dbReference type="Proteomes" id="UP001165306">
    <property type="component" value="Unassembled WGS sequence"/>
</dbReference>
<dbReference type="EMBL" id="JAMSLR010000001">
    <property type="protein sequence ID" value="MCM8748048.1"/>
    <property type="molecule type" value="Genomic_DNA"/>
</dbReference>
<reference evidence="3" key="1">
    <citation type="submission" date="2022-06" db="EMBL/GenBank/DDBJ databases">
        <title>CFH 74404 Thermomicrobiaceae sp.</title>
        <authorList>
            <person name="Ming H."/>
            <person name="Li W.-J."/>
            <person name="Zhao Z."/>
        </authorList>
    </citation>
    <scope>NUCLEOTIDE SEQUENCE</scope>
    <source>
        <strain evidence="3">CFH 74404</strain>
    </source>
</reference>
<evidence type="ECO:0000256" key="1">
    <source>
        <dbReference type="SAM" id="MobiDB-lite"/>
    </source>
</evidence>
<keyword evidence="4" id="KW-1185">Reference proteome</keyword>
<evidence type="ECO:0000259" key="2">
    <source>
        <dbReference type="Pfam" id="PF14353"/>
    </source>
</evidence>
<organism evidence="3 4">
    <name type="scientific">Thermalbibacter longus</name>
    <dbReference type="NCBI Taxonomy" id="2951981"/>
    <lineage>
        <taxon>Bacteria</taxon>
        <taxon>Pseudomonadati</taxon>
        <taxon>Thermomicrobiota</taxon>
        <taxon>Thermomicrobia</taxon>
        <taxon>Thermomicrobiales</taxon>
        <taxon>Thermomicrobiaceae</taxon>
        <taxon>Thermalbibacter</taxon>
    </lineage>
</organism>
<dbReference type="Pfam" id="PF14353">
    <property type="entry name" value="CpXC"/>
    <property type="match status" value="1"/>
</dbReference>
<feature type="region of interest" description="Disordered" evidence="1">
    <location>
        <begin position="146"/>
        <end position="171"/>
    </location>
</feature>
<proteinExistence type="predicted"/>
<comment type="caution">
    <text evidence="3">The sequence shown here is derived from an EMBL/GenBank/DDBJ whole genome shotgun (WGS) entry which is preliminary data.</text>
</comment>
<evidence type="ECO:0000313" key="4">
    <source>
        <dbReference type="Proteomes" id="UP001165306"/>
    </source>
</evidence>
<dbReference type="AlphaFoldDB" id="A0AA41WDG1"/>
<protein>
    <recommendedName>
        <fullName evidence="2">CpXC domain-containing protein</fullName>
    </recommendedName>
</protein>
<feature type="domain" description="CpXC" evidence="2">
    <location>
        <begin position="23"/>
        <end position="132"/>
    </location>
</feature>
<name>A0AA41WDG1_9BACT</name>